<proteinExistence type="predicted"/>
<dbReference type="InterPro" id="IPR032820">
    <property type="entry name" value="ATPase_put"/>
</dbReference>
<evidence type="ECO:0000313" key="3">
    <source>
        <dbReference type="Proteomes" id="UP000177912"/>
    </source>
</evidence>
<dbReference type="STRING" id="1817822.A2826_02240"/>
<dbReference type="Proteomes" id="UP000177912">
    <property type="component" value="Unassembled WGS sequence"/>
</dbReference>
<accession>A0A1F5NS73</accession>
<dbReference type="EMBL" id="MFEI01000028">
    <property type="protein sequence ID" value="OGE80526.1"/>
    <property type="molecule type" value="Genomic_DNA"/>
</dbReference>
<evidence type="ECO:0000313" key="2">
    <source>
        <dbReference type="EMBL" id="OGE80526.1"/>
    </source>
</evidence>
<dbReference type="Pfam" id="PF09527">
    <property type="entry name" value="ATPase_gene1"/>
    <property type="match status" value="1"/>
</dbReference>
<dbReference type="AlphaFoldDB" id="A0A1F5NS73"/>
<feature type="transmembrane region" description="Helical" evidence="1">
    <location>
        <begin position="7"/>
        <end position="25"/>
    </location>
</feature>
<evidence type="ECO:0000256" key="1">
    <source>
        <dbReference type="SAM" id="Phobius"/>
    </source>
</evidence>
<evidence type="ECO:0008006" key="4">
    <source>
        <dbReference type="Google" id="ProtNLM"/>
    </source>
</evidence>
<keyword evidence="1" id="KW-0812">Transmembrane</keyword>
<protein>
    <recommendedName>
        <fullName evidence="4">AtpZ/AtpI family protein</fullName>
    </recommendedName>
</protein>
<gene>
    <name evidence="2" type="ORF">A2826_02240</name>
</gene>
<name>A0A1F5NS73_9BACT</name>
<comment type="caution">
    <text evidence="2">The sequence shown here is derived from an EMBL/GenBank/DDBJ whole genome shotgun (WGS) entry which is preliminary data.</text>
</comment>
<reference evidence="2 3" key="1">
    <citation type="journal article" date="2016" name="Nat. Commun.">
        <title>Thousands of microbial genomes shed light on interconnected biogeochemical processes in an aquifer system.</title>
        <authorList>
            <person name="Anantharaman K."/>
            <person name="Brown C.T."/>
            <person name="Hug L.A."/>
            <person name="Sharon I."/>
            <person name="Castelle C.J."/>
            <person name="Probst A.J."/>
            <person name="Thomas B.C."/>
            <person name="Singh A."/>
            <person name="Wilkins M.J."/>
            <person name="Karaoz U."/>
            <person name="Brodie E.L."/>
            <person name="Williams K.H."/>
            <person name="Hubbard S.S."/>
            <person name="Banfield J.F."/>
        </authorList>
    </citation>
    <scope>NUCLEOTIDE SEQUENCE [LARGE SCALE GENOMIC DNA]</scope>
</reference>
<feature type="transmembrane region" description="Helical" evidence="1">
    <location>
        <begin position="37"/>
        <end position="55"/>
    </location>
</feature>
<keyword evidence="1" id="KW-0472">Membrane</keyword>
<organism evidence="2 3">
    <name type="scientific">Candidatus Doudnabacteria bacterium RIFCSPHIGHO2_01_FULL_43_23</name>
    <dbReference type="NCBI Taxonomy" id="1817822"/>
    <lineage>
        <taxon>Bacteria</taxon>
        <taxon>Candidatus Doudnaibacteriota</taxon>
    </lineage>
</organism>
<keyword evidence="1" id="KW-1133">Transmembrane helix</keyword>
<sequence>MKAVSLAFEMGFIIALPVGLFLLLGKYLDLKFDSSPWFKIIGFLLAVTITTTWLTRRFKEIFEEMRINKNSDNSKD</sequence>